<organism evidence="1 2">
    <name type="scientific">Lactuca saligna</name>
    <name type="common">Willowleaf lettuce</name>
    <dbReference type="NCBI Taxonomy" id="75948"/>
    <lineage>
        <taxon>Eukaryota</taxon>
        <taxon>Viridiplantae</taxon>
        <taxon>Streptophyta</taxon>
        <taxon>Embryophyta</taxon>
        <taxon>Tracheophyta</taxon>
        <taxon>Spermatophyta</taxon>
        <taxon>Magnoliopsida</taxon>
        <taxon>eudicotyledons</taxon>
        <taxon>Gunneridae</taxon>
        <taxon>Pentapetalae</taxon>
        <taxon>asterids</taxon>
        <taxon>campanulids</taxon>
        <taxon>Asterales</taxon>
        <taxon>Asteraceae</taxon>
        <taxon>Cichorioideae</taxon>
        <taxon>Cichorieae</taxon>
        <taxon>Lactucinae</taxon>
        <taxon>Lactuca</taxon>
    </lineage>
</organism>
<evidence type="ECO:0000313" key="2">
    <source>
        <dbReference type="Proteomes" id="UP001177003"/>
    </source>
</evidence>
<dbReference type="AlphaFoldDB" id="A0AA35VB25"/>
<dbReference type="Proteomes" id="UP001177003">
    <property type="component" value="Chromosome 0"/>
</dbReference>
<dbReference type="EMBL" id="OX465086">
    <property type="protein sequence ID" value="CAI9265359.1"/>
    <property type="molecule type" value="Genomic_DNA"/>
</dbReference>
<gene>
    <name evidence="1" type="ORF">LSALG_LOCUS5967</name>
</gene>
<name>A0AA35VB25_LACSI</name>
<sequence>MGHPDKKPVGYRVVFGYICKNRVRIWDTMPRSVAIPTFSVPHLVNLTFFKATIFPVSGSRALCTLLYIVVFSKTKDSKKVYMLHFEREALVSGSGSGSKRTWRTYGSLRVPMKDELQLAPGGSFTKVMTLHVTMQILKVNQGHTLSN</sequence>
<protein>
    <submittedName>
        <fullName evidence="1">Uncharacterized protein</fullName>
    </submittedName>
</protein>
<proteinExistence type="predicted"/>
<keyword evidence="2" id="KW-1185">Reference proteome</keyword>
<reference evidence="1" key="1">
    <citation type="submission" date="2023-04" db="EMBL/GenBank/DDBJ databases">
        <authorList>
            <person name="Vijverberg K."/>
            <person name="Xiong W."/>
            <person name="Schranz E."/>
        </authorList>
    </citation>
    <scope>NUCLEOTIDE SEQUENCE</scope>
</reference>
<accession>A0AA35VB25</accession>
<evidence type="ECO:0000313" key="1">
    <source>
        <dbReference type="EMBL" id="CAI9265359.1"/>
    </source>
</evidence>